<feature type="transmembrane region" description="Helical" evidence="1">
    <location>
        <begin position="12"/>
        <end position="29"/>
    </location>
</feature>
<keyword evidence="1" id="KW-1133">Transmembrane helix</keyword>
<keyword evidence="1" id="KW-0812">Transmembrane</keyword>
<proteinExistence type="predicted"/>
<evidence type="ECO:0000313" key="2">
    <source>
        <dbReference type="EMBL" id="MCU0104584.1"/>
    </source>
</evidence>
<comment type="caution">
    <text evidence="2">The sequence shown here is derived from an EMBL/GenBank/DDBJ whole genome shotgun (WGS) entry which is preliminary data.</text>
</comment>
<keyword evidence="1" id="KW-0472">Membrane</keyword>
<dbReference type="Proteomes" id="UP001209076">
    <property type="component" value="Unassembled WGS sequence"/>
</dbReference>
<dbReference type="EMBL" id="JAOEGN010000004">
    <property type="protein sequence ID" value="MCU0104584.1"/>
    <property type="molecule type" value="Genomic_DNA"/>
</dbReference>
<organism evidence="2 3">
    <name type="scientific">Paracholeplasma vituli</name>
    <dbReference type="NCBI Taxonomy" id="69473"/>
    <lineage>
        <taxon>Bacteria</taxon>
        <taxon>Bacillati</taxon>
        <taxon>Mycoplasmatota</taxon>
        <taxon>Mollicutes</taxon>
        <taxon>Acholeplasmatales</taxon>
        <taxon>Acholeplasmataceae</taxon>
        <taxon>Paracholeplasma</taxon>
    </lineage>
</organism>
<name>A0ABT2PWA1_9MOLU</name>
<evidence type="ECO:0000256" key="1">
    <source>
        <dbReference type="SAM" id="Phobius"/>
    </source>
</evidence>
<reference evidence="3" key="1">
    <citation type="submission" date="2023-07" db="EMBL/GenBank/DDBJ databases">
        <title>Novel Mycoplasma species identified in domestic and wild animals.</title>
        <authorList>
            <person name="Volokhov D.V."/>
            <person name="Furtak V.A."/>
            <person name="Zagorodnyaya T.A."/>
        </authorList>
    </citation>
    <scope>NUCLEOTIDE SEQUENCE [LARGE SCALE GENOMIC DNA]</scope>
    <source>
        <strain evidence="3">92-19</strain>
    </source>
</reference>
<accession>A0ABT2PWA1</accession>
<sequence>MVAYHSKMAASWILLFGFMFFGLGIWSLWFDFNVILSVLSVVFCFLIGGILVHTFIYYMRVPKVAFEMDHQKINIYTNHTIQTHDLVDIKKVAFNLNVPYLAIAFVCELHKKDGHTVVIASFICHQVRVYKAMKKLFAEHNIETTKTFRHY</sequence>
<gene>
    <name evidence="2" type="ORF">N7603_02825</name>
</gene>
<keyword evidence="3" id="KW-1185">Reference proteome</keyword>
<evidence type="ECO:0000313" key="3">
    <source>
        <dbReference type="Proteomes" id="UP001209076"/>
    </source>
</evidence>
<protein>
    <submittedName>
        <fullName evidence="2">Uncharacterized protein</fullName>
    </submittedName>
</protein>
<dbReference type="RefSeq" id="WP_262095827.1">
    <property type="nucleotide sequence ID" value="NZ_JAOEGN010000004.1"/>
</dbReference>
<feature type="transmembrane region" description="Helical" evidence="1">
    <location>
        <begin position="35"/>
        <end position="58"/>
    </location>
</feature>